<organism evidence="1 2">
    <name type="scientific">Parathielavia hyrcaniae</name>
    <dbReference type="NCBI Taxonomy" id="113614"/>
    <lineage>
        <taxon>Eukaryota</taxon>
        <taxon>Fungi</taxon>
        <taxon>Dikarya</taxon>
        <taxon>Ascomycota</taxon>
        <taxon>Pezizomycotina</taxon>
        <taxon>Sordariomycetes</taxon>
        <taxon>Sordariomycetidae</taxon>
        <taxon>Sordariales</taxon>
        <taxon>Chaetomiaceae</taxon>
        <taxon>Parathielavia</taxon>
    </lineage>
</organism>
<comment type="caution">
    <text evidence="1">The sequence shown here is derived from an EMBL/GenBank/DDBJ whole genome shotgun (WGS) entry which is preliminary data.</text>
</comment>
<keyword evidence="2" id="KW-1185">Reference proteome</keyword>
<dbReference type="Proteomes" id="UP001305647">
    <property type="component" value="Unassembled WGS sequence"/>
</dbReference>
<sequence length="104" mass="12267">MRRKMESLEEVLARSPSEFEDQAAVMCRLVDPRRRRKLDEFEKAHGYVVPFVYWQESGEGGEHITLTLEQHGVLAKEYEQNGYRWTKELQEQAVKRFGPSIQQP</sequence>
<gene>
    <name evidence="1" type="ORF">N658DRAFT_490796</name>
</gene>
<proteinExistence type="predicted"/>
<reference evidence="1" key="1">
    <citation type="journal article" date="2023" name="Mol. Phylogenet. Evol.">
        <title>Genome-scale phylogeny and comparative genomics of the fungal order Sordariales.</title>
        <authorList>
            <person name="Hensen N."/>
            <person name="Bonometti L."/>
            <person name="Westerberg I."/>
            <person name="Brannstrom I.O."/>
            <person name="Guillou S."/>
            <person name="Cros-Aarteil S."/>
            <person name="Calhoun S."/>
            <person name="Haridas S."/>
            <person name="Kuo A."/>
            <person name="Mondo S."/>
            <person name="Pangilinan J."/>
            <person name="Riley R."/>
            <person name="LaButti K."/>
            <person name="Andreopoulos B."/>
            <person name="Lipzen A."/>
            <person name="Chen C."/>
            <person name="Yan M."/>
            <person name="Daum C."/>
            <person name="Ng V."/>
            <person name="Clum A."/>
            <person name="Steindorff A."/>
            <person name="Ohm R.A."/>
            <person name="Martin F."/>
            <person name="Silar P."/>
            <person name="Natvig D.O."/>
            <person name="Lalanne C."/>
            <person name="Gautier V."/>
            <person name="Ament-Velasquez S.L."/>
            <person name="Kruys A."/>
            <person name="Hutchinson M.I."/>
            <person name="Powell A.J."/>
            <person name="Barry K."/>
            <person name="Miller A.N."/>
            <person name="Grigoriev I.V."/>
            <person name="Debuchy R."/>
            <person name="Gladieux P."/>
            <person name="Hiltunen Thoren M."/>
            <person name="Johannesson H."/>
        </authorList>
    </citation>
    <scope>NUCLEOTIDE SEQUENCE</scope>
    <source>
        <strain evidence="1">CBS 757.83</strain>
    </source>
</reference>
<dbReference type="EMBL" id="MU863624">
    <property type="protein sequence ID" value="KAK4106191.1"/>
    <property type="molecule type" value="Genomic_DNA"/>
</dbReference>
<reference evidence="1" key="2">
    <citation type="submission" date="2023-05" db="EMBL/GenBank/DDBJ databases">
        <authorList>
            <consortium name="Lawrence Berkeley National Laboratory"/>
            <person name="Steindorff A."/>
            <person name="Hensen N."/>
            <person name="Bonometti L."/>
            <person name="Westerberg I."/>
            <person name="Brannstrom I.O."/>
            <person name="Guillou S."/>
            <person name="Cros-Aarteil S."/>
            <person name="Calhoun S."/>
            <person name="Haridas S."/>
            <person name="Kuo A."/>
            <person name="Mondo S."/>
            <person name="Pangilinan J."/>
            <person name="Riley R."/>
            <person name="Labutti K."/>
            <person name="Andreopoulos B."/>
            <person name="Lipzen A."/>
            <person name="Chen C."/>
            <person name="Yanf M."/>
            <person name="Daum C."/>
            <person name="Ng V."/>
            <person name="Clum A."/>
            <person name="Ohm R."/>
            <person name="Martin F."/>
            <person name="Silar P."/>
            <person name="Natvig D."/>
            <person name="Lalanne C."/>
            <person name="Gautier V."/>
            <person name="Ament-Velasquez S.L."/>
            <person name="Kruys A."/>
            <person name="Hutchinson M.I."/>
            <person name="Powell A.J."/>
            <person name="Barry K."/>
            <person name="Miller A.N."/>
            <person name="Grigoriev I.V."/>
            <person name="Debuchy R."/>
            <person name="Gladieux P."/>
            <person name="Thoren M.H."/>
            <person name="Johannesson H."/>
        </authorList>
    </citation>
    <scope>NUCLEOTIDE SEQUENCE</scope>
    <source>
        <strain evidence="1">CBS 757.83</strain>
    </source>
</reference>
<protein>
    <submittedName>
        <fullName evidence="1">Uncharacterized protein</fullName>
    </submittedName>
</protein>
<dbReference type="AlphaFoldDB" id="A0AAN6QAX7"/>
<evidence type="ECO:0000313" key="1">
    <source>
        <dbReference type="EMBL" id="KAK4106191.1"/>
    </source>
</evidence>
<evidence type="ECO:0000313" key="2">
    <source>
        <dbReference type="Proteomes" id="UP001305647"/>
    </source>
</evidence>
<name>A0AAN6QAX7_9PEZI</name>
<accession>A0AAN6QAX7</accession>